<dbReference type="Proteomes" id="UP001529180">
    <property type="component" value="Unassembled WGS sequence"/>
</dbReference>
<keyword evidence="1" id="KW-0732">Signal</keyword>
<proteinExistence type="predicted"/>
<name>A0ABT6GHS2_9PROT</name>
<sequence>MIRKIAVTAFILLLGACQATAPMKSPVTYSPDYARAVNSVVKGVCLDNLGATDGMYAALEEIGAPLVEVDEIGKYRKIRKYAAPNEDGRVVAIVSVTSNGSVCGVAWKRSRIPYDQVVDNLDGVTMLDGLHSHLLVGYSNDRKYAVLVGSVKNLTEPDADIVIFLSDRAYKDQRQYIKLPEIDLK</sequence>
<evidence type="ECO:0000313" key="3">
    <source>
        <dbReference type="Proteomes" id="UP001529180"/>
    </source>
</evidence>
<keyword evidence="3" id="KW-1185">Reference proteome</keyword>
<dbReference type="PROSITE" id="PS51257">
    <property type="entry name" value="PROKAR_LIPOPROTEIN"/>
    <property type="match status" value="1"/>
</dbReference>
<dbReference type="EMBL" id="JARSBO010000014">
    <property type="protein sequence ID" value="MDG4721596.1"/>
    <property type="molecule type" value="Genomic_DNA"/>
</dbReference>
<evidence type="ECO:0000313" key="2">
    <source>
        <dbReference type="EMBL" id="MDG4721596.1"/>
    </source>
</evidence>
<feature type="chain" id="PRO_5045922911" evidence="1">
    <location>
        <begin position="22"/>
        <end position="185"/>
    </location>
</feature>
<evidence type="ECO:0000256" key="1">
    <source>
        <dbReference type="SAM" id="SignalP"/>
    </source>
</evidence>
<comment type="caution">
    <text evidence="2">The sequence shown here is derived from an EMBL/GenBank/DDBJ whole genome shotgun (WGS) entry which is preliminary data.</text>
</comment>
<feature type="signal peptide" evidence="1">
    <location>
        <begin position="1"/>
        <end position="21"/>
    </location>
</feature>
<reference evidence="2 3" key="1">
    <citation type="submission" date="2023-03" db="EMBL/GenBank/DDBJ databases">
        <title>Strain FZY0004 represents a novel species in the genus Thalassospira isolated from seawater.</title>
        <authorList>
            <person name="Fu Z.-Y."/>
        </authorList>
    </citation>
    <scope>NUCLEOTIDE SEQUENCE [LARGE SCALE GENOMIC DNA]</scope>
    <source>
        <strain evidence="2 3">FZY0004</strain>
    </source>
</reference>
<protein>
    <submittedName>
        <fullName evidence="2">Uncharacterized protein</fullName>
    </submittedName>
</protein>
<dbReference type="RefSeq" id="WP_278007045.1">
    <property type="nucleotide sequence ID" value="NZ_JARSBO010000014.1"/>
</dbReference>
<accession>A0ABT6GHS2</accession>
<organism evidence="2 3">
    <name type="scientific">Thalassospira aquimaris</name>
    <dbReference type="NCBI Taxonomy" id="3037796"/>
    <lineage>
        <taxon>Bacteria</taxon>
        <taxon>Pseudomonadati</taxon>
        <taxon>Pseudomonadota</taxon>
        <taxon>Alphaproteobacteria</taxon>
        <taxon>Rhodospirillales</taxon>
        <taxon>Thalassospiraceae</taxon>
        <taxon>Thalassospira</taxon>
    </lineage>
</organism>
<gene>
    <name evidence="2" type="ORF">P7680_21510</name>
</gene>